<keyword evidence="6" id="KW-0675">Receptor</keyword>
<dbReference type="Proteomes" id="UP000466442">
    <property type="component" value="Unassembled WGS sequence"/>
</dbReference>
<keyword evidence="8" id="KW-1185">Reference proteome</keyword>
<evidence type="ECO:0000256" key="3">
    <source>
        <dbReference type="ARBA" id="ARBA00022692"/>
    </source>
</evidence>
<feature type="transmembrane region" description="Helical" evidence="6">
    <location>
        <begin position="151"/>
        <end position="175"/>
    </location>
</feature>
<evidence type="ECO:0000313" key="7">
    <source>
        <dbReference type="EMBL" id="KAF6203125.1"/>
    </source>
</evidence>
<dbReference type="Pfam" id="PF08395">
    <property type="entry name" value="7tm_7"/>
    <property type="match status" value="1"/>
</dbReference>
<comment type="caution">
    <text evidence="6">Lacks conserved residue(s) required for the propagation of feature annotation.</text>
</comment>
<keyword evidence="5 6" id="KW-0472">Membrane</keyword>
<evidence type="ECO:0000256" key="5">
    <source>
        <dbReference type="ARBA" id="ARBA00023136"/>
    </source>
</evidence>
<sequence>MRGGVKGYLRPILLISRISGVFPYDNEFNYHDIFCILPVVNVLLNIASLANFFAINHSRGGLLNTLLNGVVQLSANTVVLCGRSYFVRSKWANSMSIATSIERILQDKGYPVKHKRAPMFADICTRLTFTMIFCAYPFVLRLTPRENFTRLVSVCFPLWFMAIVQLQFVCCVQALRNVCKTLRTALKHTDDEVPLLEMGNLLITASKDVNGLYAIQAVLDLAYVFYDVCNNINVLIKSPARIESGLIVVEMLFYSYQLWRMTSVCSEFVNEVQKFDYTLFEIMMKTPSYVSSNESKKKCGAFMCGEYNTTFTACGLFKINYELMHSFVAGIGTYVALVQQINN</sequence>
<comment type="subcellular location">
    <subcellularLocation>
        <location evidence="1 6">Cell membrane</location>
        <topology evidence="1 6">Multi-pass membrane protein</topology>
    </subcellularLocation>
</comment>
<keyword evidence="3 6" id="KW-0812">Transmembrane</keyword>
<name>A0A8S9X6F1_APOLU</name>
<evidence type="ECO:0000256" key="2">
    <source>
        <dbReference type="ARBA" id="ARBA00022475"/>
    </source>
</evidence>
<dbReference type="EMBL" id="WIXP02000011">
    <property type="protein sequence ID" value="KAF6203125.1"/>
    <property type="molecule type" value="Genomic_DNA"/>
</dbReference>
<evidence type="ECO:0000256" key="4">
    <source>
        <dbReference type="ARBA" id="ARBA00022989"/>
    </source>
</evidence>
<protein>
    <recommendedName>
        <fullName evidence="6">Gustatory receptor</fullName>
    </recommendedName>
</protein>
<evidence type="ECO:0000313" key="8">
    <source>
        <dbReference type="Proteomes" id="UP000466442"/>
    </source>
</evidence>
<keyword evidence="6" id="KW-0807">Transducer</keyword>
<gene>
    <name evidence="7" type="ORF">GE061_003540</name>
</gene>
<feature type="transmembrane region" description="Helical" evidence="6">
    <location>
        <begin position="66"/>
        <end position="86"/>
    </location>
</feature>
<dbReference type="GO" id="GO:0005886">
    <property type="term" value="C:plasma membrane"/>
    <property type="evidence" value="ECO:0007669"/>
    <property type="project" value="UniProtKB-SubCell"/>
</dbReference>
<comment type="similarity">
    <text evidence="6">Belongs to the insect chemoreceptor superfamily. Gustatory receptor (GR) family.</text>
</comment>
<dbReference type="GO" id="GO:0050909">
    <property type="term" value="P:sensory perception of taste"/>
    <property type="evidence" value="ECO:0007669"/>
    <property type="project" value="InterPro"/>
</dbReference>
<keyword evidence="2 6" id="KW-1003">Cell membrane</keyword>
<dbReference type="AlphaFoldDB" id="A0A8S9X6F1"/>
<proteinExistence type="inferred from homology"/>
<accession>A0A8S9X6F1</accession>
<comment type="caution">
    <text evidence="7">The sequence shown here is derived from an EMBL/GenBank/DDBJ whole genome shotgun (WGS) entry which is preliminary data.</text>
</comment>
<keyword evidence="4 6" id="KW-1133">Transmembrane helix</keyword>
<feature type="transmembrane region" description="Helical" evidence="6">
    <location>
        <begin position="30"/>
        <end position="54"/>
    </location>
</feature>
<dbReference type="GO" id="GO:0007165">
    <property type="term" value="P:signal transduction"/>
    <property type="evidence" value="ECO:0007669"/>
    <property type="project" value="UniProtKB-KW"/>
</dbReference>
<organism evidence="7 8">
    <name type="scientific">Apolygus lucorum</name>
    <name type="common">Small green plant bug</name>
    <name type="synonym">Lygocoris lucorum</name>
    <dbReference type="NCBI Taxonomy" id="248454"/>
    <lineage>
        <taxon>Eukaryota</taxon>
        <taxon>Metazoa</taxon>
        <taxon>Ecdysozoa</taxon>
        <taxon>Arthropoda</taxon>
        <taxon>Hexapoda</taxon>
        <taxon>Insecta</taxon>
        <taxon>Pterygota</taxon>
        <taxon>Neoptera</taxon>
        <taxon>Paraneoptera</taxon>
        <taxon>Hemiptera</taxon>
        <taxon>Heteroptera</taxon>
        <taxon>Panheteroptera</taxon>
        <taxon>Cimicomorpha</taxon>
        <taxon>Miridae</taxon>
        <taxon>Mirini</taxon>
        <taxon>Apolygus</taxon>
    </lineage>
</organism>
<evidence type="ECO:0000256" key="1">
    <source>
        <dbReference type="ARBA" id="ARBA00004651"/>
    </source>
</evidence>
<feature type="transmembrane region" description="Helical" evidence="6">
    <location>
        <begin position="119"/>
        <end position="139"/>
    </location>
</feature>
<comment type="function">
    <text evidence="6">Gustatory receptor which mediates acceptance or avoidance behavior, depending on its substrates.</text>
</comment>
<evidence type="ECO:0000256" key="6">
    <source>
        <dbReference type="RuleBase" id="RU363108"/>
    </source>
</evidence>
<reference evidence="7" key="1">
    <citation type="journal article" date="2021" name="Mol. Ecol. Resour.">
        <title>Apolygus lucorum genome provides insights into omnivorousness and mesophyll feeding.</title>
        <authorList>
            <person name="Liu Y."/>
            <person name="Liu H."/>
            <person name="Wang H."/>
            <person name="Huang T."/>
            <person name="Liu B."/>
            <person name="Yang B."/>
            <person name="Yin L."/>
            <person name="Li B."/>
            <person name="Zhang Y."/>
            <person name="Zhang S."/>
            <person name="Jiang F."/>
            <person name="Zhang X."/>
            <person name="Ren Y."/>
            <person name="Wang B."/>
            <person name="Wang S."/>
            <person name="Lu Y."/>
            <person name="Wu K."/>
            <person name="Fan W."/>
            <person name="Wang G."/>
        </authorList>
    </citation>
    <scope>NUCLEOTIDE SEQUENCE</scope>
    <source>
        <strain evidence="7">12Hb</strain>
    </source>
</reference>
<dbReference type="InterPro" id="IPR013604">
    <property type="entry name" value="7TM_chemorcpt"/>
</dbReference>